<dbReference type="InterPro" id="IPR017871">
    <property type="entry name" value="ABC_transporter-like_CS"/>
</dbReference>
<accession>A0A0J1FSS5</accession>
<dbReference type="Proteomes" id="UP000036356">
    <property type="component" value="Unassembled WGS sequence"/>
</dbReference>
<keyword evidence="6 10" id="KW-0067">ATP-binding</keyword>
<evidence type="ECO:0000256" key="2">
    <source>
        <dbReference type="ARBA" id="ARBA00005417"/>
    </source>
</evidence>
<comment type="similarity">
    <text evidence="2">Belongs to the ABC transporter superfamily.</text>
</comment>
<dbReference type="PROSITE" id="PS00211">
    <property type="entry name" value="ABC_TRANSPORTER_1"/>
    <property type="match status" value="1"/>
</dbReference>
<evidence type="ECO:0000259" key="9">
    <source>
        <dbReference type="PROSITE" id="PS50893"/>
    </source>
</evidence>
<dbReference type="InterPro" id="IPR027417">
    <property type="entry name" value="P-loop_NTPase"/>
</dbReference>
<dbReference type="InterPro" id="IPR050095">
    <property type="entry name" value="ECF_ABC_transporter_ATP-bd"/>
</dbReference>
<dbReference type="CDD" id="cd03225">
    <property type="entry name" value="ABC_cobalt_CbiO_domain1"/>
    <property type="match status" value="1"/>
</dbReference>
<dbReference type="SMART" id="SM00382">
    <property type="entry name" value="AAA"/>
    <property type="match status" value="1"/>
</dbReference>
<dbReference type="STRING" id="476652.DEAC_c17660"/>
<dbReference type="InterPro" id="IPR015856">
    <property type="entry name" value="ABC_transpr_CbiO/EcfA_su"/>
</dbReference>
<evidence type="ECO:0000256" key="7">
    <source>
        <dbReference type="ARBA" id="ARBA00022967"/>
    </source>
</evidence>
<evidence type="ECO:0000256" key="4">
    <source>
        <dbReference type="ARBA" id="ARBA00022475"/>
    </source>
</evidence>
<dbReference type="Gene3D" id="3.40.50.300">
    <property type="entry name" value="P-loop containing nucleotide triphosphate hydrolases"/>
    <property type="match status" value="1"/>
</dbReference>
<dbReference type="RefSeq" id="WP_047809634.1">
    <property type="nucleotide sequence ID" value="NZ_LDZY01000005.1"/>
</dbReference>
<organism evidence="10 11">
    <name type="scientific">Desulfosporosinus acididurans</name>
    <dbReference type="NCBI Taxonomy" id="476652"/>
    <lineage>
        <taxon>Bacteria</taxon>
        <taxon>Bacillati</taxon>
        <taxon>Bacillota</taxon>
        <taxon>Clostridia</taxon>
        <taxon>Eubacteriales</taxon>
        <taxon>Desulfitobacteriaceae</taxon>
        <taxon>Desulfosporosinus</taxon>
    </lineage>
</organism>
<keyword evidence="11" id="KW-1185">Reference proteome</keyword>
<evidence type="ECO:0000256" key="3">
    <source>
        <dbReference type="ARBA" id="ARBA00022448"/>
    </source>
</evidence>
<dbReference type="InterPro" id="IPR003439">
    <property type="entry name" value="ABC_transporter-like_ATP-bd"/>
</dbReference>
<comment type="subcellular location">
    <subcellularLocation>
        <location evidence="1">Cell membrane</location>
        <topology evidence="1">Peripheral membrane protein</topology>
    </subcellularLocation>
</comment>
<evidence type="ECO:0000256" key="5">
    <source>
        <dbReference type="ARBA" id="ARBA00022741"/>
    </source>
</evidence>
<dbReference type="PANTHER" id="PTHR43553:SF24">
    <property type="entry name" value="ENERGY-COUPLING FACTOR TRANSPORTER ATP-BINDING PROTEIN ECFA1"/>
    <property type="match status" value="1"/>
</dbReference>
<evidence type="ECO:0000256" key="8">
    <source>
        <dbReference type="ARBA" id="ARBA00023136"/>
    </source>
</evidence>
<dbReference type="InterPro" id="IPR003593">
    <property type="entry name" value="AAA+_ATPase"/>
</dbReference>
<dbReference type="Pfam" id="PF00005">
    <property type="entry name" value="ABC_tran"/>
    <property type="match status" value="1"/>
</dbReference>
<feature type="domain" description="ABC transporter" evidence="9">
    <location>
        <begin position="6"/>
        <end position="239"/>
    </location>
</feature>
<evidence type="ECO:0000256" key="6">
    <source>
        <dbReference type="ARBA" id="ARBA00022840"/>
    </source>
</evidence>
<protein>
    <submittedName>
        <fullName evidence="10">Cobalt import ATP-binding protein CbiO</fullName>
        <ecNumber evidence="10">3.6.3.-</ecNumber>
    </submittedName>
</protein>
<dbReference type="SUPFAM" id="SSF52540">
    <property type="entry name" value="P-loop containing nucleoside triphosphate hydrolases"/>
    <property type="match status" value="1"/>
</dbReference>
<evidence type="ECO:0000313" key="10">
    <source>
        <dbReference type="EMBL" id="KLU66367.1"/>
    </source>
</evidence>
<dbReference type="EC" id="3.6.3.-" evidence="10"/>
<dbReference type="GO" id="GO:0042626">
    <property type="term" value="F:ATPase-coupled transmembrane transporter activity"/>
    <property type="evidence" value="ECO:0007669"/>
    <property type="project" value="TreeGrafter"/>
</dbReference>
<dbReference type="PANTHER" id="PTHR43553">
    <property type="entry name" value="HEAVY METAL TRANSPORTER"/>
    <property type="match status" value="1"/>
</dbReference>
<comment type="caution">
    <text evidence="10">The sequence shown here is derived from an EMBL/GenBank/DDBJ whole genome shotgun (WGS) entry which is preliminary data.</text>
</comment>
<dbReference type="PROSITE" id="PS50893">
    <property type="entry name" value="ABC_TRANSPORTER_2"/>
    <property type="match status" value="1"/>
</dbReference>
<keyword evidence="7" id="KW-1278">Translocase</keyword>
<sequence>MKEPILSIRDLYYVYGNGQAALEGVSIDINEGEKIAVIGSNGAGKSTFFLNVNGVLTSKSGEIRYRGTIINKKNLKELRKNIGIVFQDADNQIIASTVRAEVGFGPMNLKLPQEEVIRRVDEALAYMNILDFEDRPPHYLSGGEKKKVTIADIIAMKSEIIIFDEPTAALDPLNAEMLEEILSKLSMEEKTILISTHDVDFAYRWAQRVLVFCQGKIIADGTPLEIFQEEEVLKKANLKRPIMLAVYEALVEEHLLANEKIYPKSIREFREMLSKMRRSTLLSG</sequence>
<keyword evidence="8" id="KW-0472">Membrane</keyword>
<keyword evidence="3" id="KW-0813">Transport</keyword>
<gene>
    <name evidence="10" type="primary">cbiO</name>
    <name evidence="10" type="ORF">DEAC_c17660</name>
</gene>
<dbReference type="FunFam" id="3.40.50.300:FF:000224">
    <property type="entry name" value="Energy-coupling factor transporter ATP-binding protein EcfA"/>
    <property type="match status" value="1"/>
</dbReference>
<evidence type="ECO:0000256" key="1">
    <source>
        <dbReference type="ARBA" id="ARBA00004202"/>
    </source>
</evidence>
<dbReference type="AlphaFoldDB" id="A0A0J1FSS5"/>
<keyword evidence="5" id="KW-0547">Nucleotide-binding</keyword>
<dbReference type="PATRIC" id="fig|476652.3.peg.1823"/>
<dbReference type="GO" id="GO:0043190">
    <property type="term" value="C:ATP-binding cassette (ABC) transporter complex"/>
    <property type="evidence" value="ECO:0007669"/>
    <property type="project" value="TreeGrafter"/>
</dbReference>
<dbReference type="GO" id="GO:0005524">
    <property type="term" value="F:ATP binding"/>
    <property type="evidence" value="ECO:0007669"/>
    <property type="project" value="UniProtKB-KW"/>
</dbReference>
<evidence type="ECO:0000313" key="11">
    <source>
        <dbReference type="Proteomes" id="UP000036356"/>
    </source>
</evidence>
<reference evidence="10 11" key="1">
    <citation type="submission" date="2015-06" db="EMBL/GenBank/DDBJ databases">
        <title>Draft genome of the moderately acidophilic sulfate reducer Candidatus Desulfosporosinus acididurans strain M1.</title>
        <authorList>
            <person name="Poehlein A."/>
            <person name="Petzsch P."/>
            <person name="Johnson B.D."/>
            <person name="Schloemann M."/>
            <person name="Daniel R."/>
            <person name="Muehling M."/>
        </authorList>
    </citation>
    <scope>NUCLEOTIDE SEQUENCE [LARGE SCALE GENOMIC DNA]</scope>
    <source>
        <strain evidence="10 11">M1</strain>
    </source>
</reference>
<keyword evidence="10" id="KW-0378">Hydrolase</keyword>
<keyword evidence="4" id="KW-1003">Cell membrane</keyword>
<name>A0A0J1FSS5_9FIRM</name>
<dbReference type="GO" id="GO:0016887">
    <property type="term" value="F:ATP hydrolysis activity"/>
    <property type="evidence" value="ECO:0007669"/>
    <property type="project" value="InterPro"/>
</dbReference>
<dbReference type="EMBL" id="LDZY01000005">
    <property type="protein sequence ID" value="KLU66367.1"/>
    <property type="molecule type" value="Genomic_DNA"/>
</dbReference>
<proteinExistence type="inferred from homology"/>